<dbReference type="InterPro" id="IPR001315">
    <property type="entry name" value="CARD"/>
</dbReference>
<evidence type="ECO:0000259" key="1">
    <source>
        <dbReference type="PROSITE" id="PS50209"/>
    </source>
</evidence>
<dbReference type="GO" id="GO:0042981">
    <property type="term" value="P:regulation of apoptotic process"/>
    <property type="evidence" value="ECO:0007669"/>
    <property type="project" value="InterPro"/>
</dbReference>
<dbReference type="PROSITE" id="PS50209">
    <property type="entry name" value="CARD"/>
    <property type="match status" value="1"/>
</dbReference>
<dbReference type="SMART" id="SM00114">
    <property type="entry name" value="CARD"/>
    <property type="match status" value="1"/>
</dbReference>
<reference evidence="2 3" key="2">
    <citation type="submission" date="2018-11" db="EMBL/GenBank/DDBJ databases">
        <authorList>
            <consortium name="Pathogen Informatics"/>
        </authorList>
    </citation>
    <scope>NUCLEOTIDE SEQUENCE [LARGE SCALE GENOMIC DNA]</scope>
    <source>
        <strain evidence="2 3">Egypt</strain>
    </source>
</reference>
<dbReference type="Proteomes" id="UP000272942">
    <property type="component" value="Unassembled WGS sequence"/>
</dbReference>
<organism evidence="4">
    <name type="scientific">Echinostoma caproni</name>
    <dbReference type="NCBI Taxonomy" id="27848"/>
    <lineage>
        <taxon>Eukaryota</taxon>
        <taxon>Metazoa</taxon>
        <taxon>Spiralia</taxon>
        <taxon>Lophotrochozoa</taxon>
        <taxon>Platyhelminthes</taxon>
        <taxon>Trematoda</taxon>
        <taxon>Digenea</taxon>
        <taxon>Plagiorchiida</taxon>
        <taxon>Echinostomata</taxon>
        <taxon>Echinostomatoidea</taxon>
        <taxon>Echinostomatidae</taxon>
        <taxon>Echinostoma</taxon>
    </lineage>
</organism>
<dbReference type="SUPFAM" id="SSF47986">
    <property type="entry name" value="DEATH domain"/>
    <property type="match status" value="1"/>
</dbReference>
<dbReference type="CDD" id="cd01671">
    <property type="entry name" value="CARD"/>
    <property type="match status" value="1"/>
</dbReference>
<accession>A0A183A2K4</accession>
<reference evidence="4" key="1">
    <citation type="submission" date="2016-06" db="UniProtKB">
        <authorList>
            <consortium name="WormBaseParasite"/>
        </authorList>
    </citation>
    <scope>IDENTIFICATION</scope>
</reference>
<evidence type="ECO:0000313" key="3">
    <source>
        <dbReference type="Proteomes" id="UP000272942"/>
    </source>
</evidence>
<protein>
    <submittedName>
        <fullName evidence="4">CARD domain-containing protein</fullName>
    </submittedName>
</protein>
<dbReference type="EMBL" id="UZAN01005999">
    <property type="protein sequence ID" value="VDP34354.1"/>
    <property type="molecule type" value="Genomic_DNA"/>
</dbReference>
<evidence type="ECO:0000313" key="2">
    <source>
        <dbReference type="EMBL" id="VDP34354.1"/>
    </source>
</evidence>
<dbReference type="AlphaFoldDB" id="A0A183A2K4"/>
<dbReference type="Pfam" id="PF00619">
    <property type="entry name" value="CARD"/>
    <property type="match status" value="1"/>
</dbReference>
<name>A0A183A2K4_9TREM</name>
<evidence type="ECO:0000313" key="4">
    <source>
        <dbReference type="WBParaSite" id="ECPE_0000118901-mRNA-1"/>
    </source>
</evidence>
<dbReference type="GO" id="GO:0070513">
    <property type="term" value="F:death domain binding"/>
    <property type="evidence" value="ECO:0007669"/>
    <property type="project" value="InterPro"/>
</dbReference>
<gene>
    <name evidence="2" type="ORF">ECPE_LOCUS1189</name>
</gene>
<dbReference type="Gene3D" id="1.10.533.10">
    <property type="entry name" value="Death Domain, Fas"/>
    <property type="match status" value="1"/>
</dbReference>
<dbReference type="PANTHER" id="PTHR15034:SF5">
    <property type="entry name" value="DEATH DOMAIN-CONTAINING PROTEIN CRADD"/>
    <property type="match status" value="1"/>
</dbReference>
<sequence>MESSEAYTLRICGPKIIQNLNVADVLDDLFAGGWLTSEECELINAERTSSDKTRKLLDYLRRMPTEGIKCFLEALEENKGWLADYIRSRQREQGAEQRYVPRLRFLLRNFLISMGLFLQADDL</sequence>
<dbReference type="PANTHER" id="PTHR15034">
    <property type="entry name" value="DEATH DOMAIN-CONTAINING PROTEIN CRADD"/>
    <property type="match status" value="1"/>
</dbReference>
<dbReference type="OrthoDB" id="6093024at2759"/>
<proteinExistence type="predicted"/>
<feature type="domain" description="CARD" evidence="1">
    <location>
        <begin position="1"/>
        <end position="90"/>
    </location>
</feature>
<dbReference type="WBParaSite" id="ECPE_0000118901-mRNA-1">
    <property type="protein sequence ID" value="ECPE_0000118901-mRNA-1"/>
    <property type="gene ID" value="ECPE_0000118901"/>
</dbReference>
<dbReference type="InterPro" id="IPR037939">
    <property type="entry name" value="CRADD"/>
</dbReference>
<dbReference type="InterPro" id="IPR011029">
    <property type="entry name" value="DEATH-like_dom_sf"/>
</dbReference>
<dbReference type="GO" id="GO:0002020">
    <property type="term" value="F:protease binding"/>
    <property type="evidence" value="ECO:0007669"/>
    <property type="project" value="InterPro"/>
</dbReference>
<keyword evidence="3" id="KW-1185">Reference proteome</keyword>